<dbReference type="Pfam" id="PF00694">
    <property type="entry name" value="Aconitase_C"/>
    <property type="match status" value="1"/>
</dbReference>
<evidence type="ECO:0000256" key="1">
    <source>
        <dbReference type="ARBA" id="ARBA00000491"/>
    </source>
</evidence>
<accession>A0ABP8GSI4</accession>
<evidence type="ECO:0000256" key="3">
    <source>
        <dbReference type="ARBA" id="ARBA00004729"/>
    </source>
</evidence>
<keyword evidence="10" id="KW-1185">Reference proteome</keyword>
<dbReference type="InterPro" id="IPR050075">
    <property type="entry name" value="LeuD"/>
</dbReference>
<gene>
    <name evidence="9" type="ORF">GCM10023144_15870</name>
</gene>
<reference evidence="10" key="1">
    <citation type="journal article" date="2019" name="Int. J. Syst. Evol. Microbiol.">
        <title>The Global Catalogue of Microorganisms (GCM) 10K type strain sequencing project: providing services to taxonomists for standard genome sequencing and annotation.</title>
        <authorList>
            <consortium name="The Broad Institute Genomics Platform"/>
            <consortium name="The Broad Institute Genome Sequencing Center for Infectious Disease"/>
            <person name="Wu L."/>
            <person name="Ma J."/>
        </authorList>
    </citation>
    <scope>NUCLEOTIDE SEQUENCE [LARGE SCALE GENOMIC DNA]</scope>
    <source>
        <strain evidence="10">JCM 17666</strain>
    </source>
</reference>
<evidence type="ECO:0000256" key="5">
    <source>
        <dbReference type="ARBA" id="ARBA00011271"/>
    </source>
</evidence>
<sequence>MNGRIIRGRAYVLGDHIDTDQIISAEHLKLDPSSPDGYAGLGRLAMCGLPDGFPPFVDPASGTSPYAIIVAGDNFGCGSSREHAVIALGAAGVRAVVARSYARIFLRNCVSTGELLPVGCAARLNEAVRTGDEIAVWVDERRVGTPDGRVDAPIEPVGELAGIVEAGGLFAYARAAGRMPARAG</sequence>
<organism evidence="9 10">
    <name type="scientific">Pigmentiphaga soli</name>
    <dbReference type="NCBI Taxonomy" id="1007095"/>
    <lineage>
        <taxon>Bacteria</taxon>
        <taxon>Pseudomonadati</taxon>
        <taxon>Pseudomonadota</taxon>
        <taxon>Betaproteobacteria</taxon>
        <taxon>Burkholderiales</taxon>
        <taxon>Alcaligenaceae</taxon>
        <taxon>Pigmentiphaga</taxon>
    </lineage>
</organism>
<keyword evidence="7" id="KW-0456">Lyase</keyword>
<dbReference type="InterPro" id="IPR011827">
    <property type="entry name" value="LeuD_type2/HacB/DmdB"/>
</dbReference>
<evidence type="ECO:0000259" key="8">
    <source>
        <dbReference type="Pfam" id="PF00694"/>
    </source>
</evidence>
<dbReference type="EC" id="4.2.1.33" evidence="6"/>
<feature type="domain" description="Aconitase A/isopropylmalate dehydratase small subunit swivel" evidence="8">
    <location>
        <begin position="67"/>
        <end position="118"/>
    </location>
</feature>
<protein>
    <recommendedName>
        <fullName evidence="6">3-isopropylmalate dehydratase</fullName>
        <ecNumber evidence="6">4.2.1.33</ecNumber>
    </recommendedName>
</protein>
<dbReference type="Gene3D" id="3.20.19.10">
    <property type="entry name" value="Aconitase, domain 4"/>
    <property type="match status" value="1"/>
</dbReference>
<evidence type="ECO:0000256" key="4">
    <source>
        <dbReference type="ARBA" id="ARBA00009869"/>
    </source>
</evidence>
<dbReference type="InterPro" id="IPR000573">
    <property type="entry name" value="AconitaseA/IPMdHydase_ssu_swvl"/>
</dbReference>
<evidence type="ECO:0000256" key="6">
    <source>
        <dbReference type="ARBA" id="ARBA00011998"/>
    </source>
</evidence>
<dbReference type="PANTHER" id="PTHR43345">
    <property type="entry name" value="3-ISOPROPYLMALATE DEHYDRATASE SMALL SUBUNIT 2-RELATED-RELATED"/>
    <property type="match status" value="1"/>
</dbReference>
<evidence type="ECO:0000256" key="7">
    <source>
        <dbReference type="ARBA" id="ARBA00023239"/>
    </source>
</evidence>
<comment type="caution">
    <text evidence="9">The sequence shown here is derived from an EMBL/GenBank/DDBJ whole genome shotgun (WGS) entry which is preliminary data.</text>
</comment>
<comment type="similarity">
    <text evidence="4">Belongs to the LeuD family. LeuD type 2 subfamily.</text>
</comment>
<comment type="subunit">
    <text evidence="5">Heterodimer of LeuC and LeuD.</text>
</comment>
<comment type="catalytic activity">
    <reaction evidence="1">
        <text>(2R,3S)-3-isopropylmalate = (2S)-2-isopropylmalate</text>
        <dbReference type="Rhea" id="RHEA:32287"/>
        <dbReference type="ChEBI" id="CHEBI:1178"/>
        <dbReference type="ChEBI" id="CHEBI:35121"/>
        <dbReference type="EC" id="4.2.1.33"/>
    </reaction>
</comment>
<dbReference type="PANTHER" id="PTHR43345:SF2">
    <property type="entry name" value="3-ISOPROPYLMALATE DEHYDRATASE SMALL SUBUNIT 1"/>
    <property type="match status" value="1"/>
</dbReference>
<evidence type="ECO:0000256" key="2">
    <source>
        <dbReference type="ARBA" id="ARBA00002695"/>
    </source>
</evidence>
<evidence type="ECO:0000313" key="9">
    <source>
        <dbReference type="EMBL" id="GAA4329276.1"/>
    </source>
</evidence>
<dbReference type="RefSeq" id="WP_345248075.1">
    <property type="nucleotide sequence ID" value="NZ_BAABFO010000006.1"/>
</dbReference>
<dbReference type="Proteomes" id="UP001501671">
    <property type="component" value="Unassembled WGS sequence"/>
</dbReference>
<dbReference type="SUPFAM" id="SSF52016">
    <property type="entry name" value="LeuD/IlvD-like"/>
    <property type="match status" value="1"/>
</dbReference>
<dbReference type="EMBL" id="BAABFO010000006">
    <property type="protein sequence ID" value="GAA4329276.1"/>
    <property type="molecule type" value="Genomic_DNA"/>
</dbReference>
<evidence type="ECO:0000313" key="10">
    <source>
        <dbReference type="Proteomes" id="UP001501671"/>
    </source>
</evidence>
<name>A0ABP8GSI4_9BURK</name>
<proteinExistence type="inferred from homology"/>
<dbReference type="InterPro" id="IPR033940">
    <property type="entry name" value="IPMI_Swivel"/>
</dbReference>
<dbReference type="InterPro" id="IPR015928">
    <property type="entry name" value="Aconitase/3IPM_dehydase_swvl"/>
</dbReference>
<dbReference type="NCBIfam" id="TIGR02087">
    <property type="entry name" value="LEUD_arch"/>
    <property type="match status" value="1"/>
</dbReference>
<comment type="function">
    <text evidence="2">Catalyzes the isomerization between 2-isopropylmalate and 3-isopropylmalate, via the formation of 2-isopropylmaleate.</text>
</comment>
<dbReference type="CDD" id="cd01577">
    <property type="entry name" value="IPMI_Swivel"/>
    <property type="match status" value="1"/>
</dbReference>
<comment type="pathway">
    <text evidence="3">Amino-acid biosynthesis; L-leucine biosynthesis; L-leucine from 3-methyl-2-oxobutanoate: step 2/4.</text>
</comment>